<evidence type="ECO:0000256" key="1">
    <source>
        <dbReference type="ARBA" id="ARBA00001946"/>
    </source>
</evidence>
<dbReference type="InterPro" id="IPR000014">
    <property type="entry name" value="PAS"/>
</dbReference>
<feature type="transmembrane region" description="Helical" evidence="7">
    <location>
        <begin position="248"/>
        <end position="268"/>
    </location>
</feature>
<dbReference type="SUPFAM" id="SSF55785">
    <property type="entry name" value="PYP-like sensor domain (PAS domain)"/>
    <property type="match status" value="1"/>
</dbReference>
<keyword evidence="3" id="KW-1003">Cell membrane</keyword>
<evidence type="ECO:0000256" key="3">
    <source>
        <dbReference type="ARBA" id="ARBA00022475"/>
    </source>
</evidence>
<feature type="transmembrane region" description="Helical" evidence="7">
    <location>
        <begin position="23"/>
        <end position="44"/>
    </location>
</feature>
<dbReference type="FunFam" id="3.30.70.270:FF:000001">
    <property type="entry name" value="Diguanylate cyclase domain protein"/>
    <property type="match status" value="1"/>
</dbReference>
<name>A0A9E8HP50_9ALTE</name>
<dbReference type="SMART" id="SM00091">
    <property type="entry name" value="PAS"/>
    <property type="match status" value="1"/>
</dbReference>
<evidence type="ECO:0000256" key="7">
    <source>
        <dbReference type="SAM" id="Phobius"/>
    </source>
</evidence>
<proteinExistence type="predicted"/>
<feature type="domain" description="PAS" evidence="8">
    <location>
        <begin position="346"/>
        <end position="417"/>
    </location>
</feature>
<dbReference type="GO" id="GO:0005886">
    <property type="term" value="C:plasma membrane"/>
    <property type="evidence" value="ECO:0007669"/>
    <property type="project" value="UniProtKB-SubCell"/>
</dbReference>
<keyword evidence="13" id="KW-1185">Reference proteome</keyword>
<dbReference type="SUPFAM" id="SSF55073">
    <property type="entry name" value="Nucleotide cyclase"/>
    <property type="match status" value="1"/>
</dbReference>
<dbReference type="RefSeq" id="WP_251813002.1">
    <property type="nucleotide sequence ID" value="NZ_CP101527.1"/>
</dbReference>
<feature type="domain" description="GGDEF" evidence="11">
    <location>
        <begin position="505"/>
        <end position="638"/>
    </location>
</feature>
<protein>
    <submittedName>
        <fullName evidence="12">EAL domain-containing protein</fullName>
    </submittedName>
</protein>
<evidence type="ECO:0000256" key="5">
    <source>
        <dbReference type="ARBA" id="ARBA00022989"/>
    </source>
</evidence>
<dbReference type="InterPro" id="IPR000700">
    <property type="entry name" value="PAS-assoc_C"/>
</dbReference>
<dbReference type="Pfam" id="PF00990">
    <property type="entry name" value="GGDEF"/>
    <property type="match status" value="1"/>
</dbReference>
<dbReference type="CDD" id="cd01949">
    <property type="entry name" value="GGDEF"/>
    <property type="match status" value="1"/>
</dbReference>
<dbReference type="PROSITE" id="PS50112">
    <property type="entry name" value="PAS"/>
    <property type="match status" value="1"/>
</dbReference>
<organism evidence="12 13">
    <name type="scientific">Alkalimarinus sediminis</name>
    <dbReference type="NCBI Taxonomy" id="1632866"/>
    <lineage>
        <taxon>Bacteria</taxon>
        <taxon>Pseudomonadati</taxon>
        <taxon>Pseudomonadota</taxon>
        <taxon>Gammaproteobacteria</taxon>
        <taxon>Alteromonadales</taxon>
        <taxon>Alteromonadaceae</taxon>
        <taxon>Alkalimarinus</taxon>
    </lineage>
</organism>
<comment type="cofactor">
    <cofactor evidence="1">
        <name>Mg(2+)</name>
        <dbReference type="ChEBI" id="CHEBI:18420"/>
    </cofactor>
</comment>
<dbReference type="AlphaFoldDB" id="A0A9E8HP50"/>
<dbReference type="GO" id="GO:0006355">
    <property type="term" value="P:regulation of DNA-templated transcription"/>
    <property type="evidence" value="ECO:0007669"/>
    <property type="project" value="InterPro"/>
</dbReference>
<evidence type="ECO:0000313" key="13">
    <source>
        <dbReference type="Proteomes" id="UP001164472"/>
    </source>
</evidence>
<evidence type="ECO:0000259" key="8">
    <source>
        <dbReference type="PROSITE" id="PS50112"/>
    </source>
</evidence>
<evidence type="ECO:0000259" key="9">
    <source>
        <dbReference type="PROSITE" id="PS50113"/>
    </source>
</evidence>
<evidence type="ECO:0000256" key="2">
    <source>
        <dbReference type="ARBA" id="ARBA00004651"/>
    </source>
</evidence>
<dbReference type="Gene3D" id="3.30.450.20">
    <property type="entry name" value="PAS domain"/>
    <property type="match status" value="1"/>
</dbReference>
<feature type="transmembrane region" description="Helical" evidence="7">
    <location>
        <begin position="167"/>
        <end position="190"/>
    </location>
</feature>
<dbReference type="SMART" id="SM00267">
    <property type="entry name" value="GGDEF"/>
    <property type="match status" value="1"/>
</dbReference>
<feature type="transmembrane region" description="Helical" evidence="7">
    <location>
        <begin position="280"/>
        <end position="301"/>
    </location>
</feature>
<dbReference type="NCBIfam" id="TIGR00254">
    <property type="entry name" value="GGDEF"/>
    <property type="match status" value="1"/>
</dbReference>
<dbReference type="Pfam" id="PF05231">
    <property type="entry name" value="MASE1"/>
    <property type="match status" value="1"/>
</dbReference>
<dbReference type="InterPro" id="IPR052155">
    <property type="entry name" value="Biofilm_reg_signaling"/>
</dbReference>
<feature type="transmembrane region" description="Helical" evidence="7">
    <location>
        <begin position="92"/>
        <end position="114"/>
    </location>
</feature>
<feature type="domain" description="EAL" evidence="10">
    <location>
        <begin position="647"/>
        <end position="901"/>
    </location>
</feature>
<dbReference type="PANTHER" id="PTHR44757:SF2">
    <property type="entry name" value="BIOFILM ARCHITECTURE MAINTENANCE PROTEIN MBAA"/>
    <property type="match status" value="1"/>
</dbReference>
<dbReference type="PANTHER" id="PTHR44757">
    <property type="entry name" value="DIGUANYLATE CYCLASE DGCP"/>
    <property type="match status" value="1"/>
</dbReference>
<dbReference type="Pfam" id="PF00563">
    <property type="entry name" value="EAL"/>
    <property type="match status" value="1"/>
</dbReference>
<dbReference type="InterPro" id="IPR007895">
    <property type="entry name" value="MASE1"/>
</dbReference>
<evidence type="ECO:0000259" key="11">
    <source>
        <dbReference type="PROSITE" id="PS50887"/>
    </source>
</evidence>
<gene>
    <name evidence="12" type="ORF">NNL22_09505</name>
</gene>
<dbReference type="Gene3D" id="3.30.70.270">
    <property type="match status" value="1"/>
</dbReference>
<dbReference type="CDD" id="cd01948">
    <property type="entry name" value="EAL"/>
    <property type="match status" value="1"/>
</dbReference>
<dbReference type="KEGG" id="asem:NNL22_09505"/>
<dbReference type="Pfam" id="PF00989">
    <property type="entry name" value="PAS"/>
    <property type="match status" value="1"/>
</dbReference>
<comment type="subcellular location">
    <subcellularLocation>
        <location evidence="2">Cell membrane</location>
        <topology evidence="2">Multi-pass membrane protein</topology>
    </subcellularLocation>
</comment>
<dbReference type="InterPro" id="IPR000160">
    <property type="entry name" value="GGDEF_dom"/>
</dbReference>
<evidence type="ECO:0000256" key="6">
    <source>
        <dbReference type="ARBA" id="ARBA00023136"/>
    </source>
</evidence>
<dbReference type="InterPro" id="IPR035965">
    <property type="entry name" value="PAS-like_dom_sf"/>
</dbReference>
<reference evidence="12" key="1">
    <citation type="submission" date="2022-07" db="EMBL/GenBank/DDBJ databases">
        <title>Alkalimarinus sp. nov., isolated from gut of a Alitta virens.</title>
        <authorList>
            <person name="Yang A.I."/>
            <person name="Shin N.-R."/>
        </authorList>
    </citation>
    <scope>NUCLEOTIDE SEQUENCE</scope>
    <source>
        <strain evidence="12">FA028</strain>
    </source>
</reference>
<dbReference type="EMBL" id="CP101527">
    <property type="protein sequence ID" value="UZW73289.1"/>
    <property type="molecule type" value="Genomic_DNA"/>
</dbReference>
<dbReference type="CDD" id="cd00130">
    <property type="entry name" value="PAS"/>
    <property type="match status" value="1"/>
</dbReference>
<dbReference type="Gene3D" id="3.20.20.450">
    <property type="entry name" value="EAL domain"/>
    <property type="match status" value="1"/>
</dbReference>
<evidence type="ECO:0000259" key="10">
    <source>
        <dbReference type="PROSITE" id="PS50883"/>
    </source>
</evidence>
<keyword evidence="6 7" id="KW-0472">Membrane</keyword>
<dbReference type="InterPro" id="IPR043128">
    <property type="entry name" value="Rev_trsase/Diguanyl_cyclase"/>
</dbReference>
<dbReference type="NCBIfam" id="TIGR00229">
    <property type="entry name" value="sensory_box"/>
    <property type="match status" value="1"/>
</dbReference>
<feature type="transmembrane region" description="Helical" evidence="7">
    <location>
        <begin position="134"/>
        <end position="155"/>
    </location>
</feature>
<feature type="transmembrane region" description="Helical" evidence="7">
    <location>
        <begin position="210"/>
        <end position="236"/>
    </location>
</feature>
<dbReference type="InterPro" id="IPR029787">
    <property type="entry name" value="Nucleotide_cyclase"/>
</dbReference>
<accession>A0A9E8HP50</accession>
<dbReference type="PROSITE" id="PS50113">
    <property type="entry name" value="PAC"/>
    <property type="match status" value="1"/>
</dbReference>
<dbReference type="GO" id="GO:0003824">
    <property type="term" value="F:catalytic activity"/>
    <property type="evidence" value="ECO:0007669"/>
    <property type="project" value="UniProtKB-ARBA"/>
</dbReference>
<dbReference type="InterPro" id="IPR001633">
    <property type="entry name" value="EAL_dom"/>
</dbReference>
<feature type="transmembrane region" description="Helical" evidence="7">
    <location>
        <begin position="56"/>
        <end position="80"/>
    </location>
</feature>
<evidence type="ECO:0000256" key="4">
    <source>
        <dbReference type="ARBA" id="ARBA00022692"/>
    </source>
</evidence>
<dbReference type="SUPFAM" id="SSF141868">
    <property type="entry name" value="EAL domain-like"/>
    <property type="match status" value="1"/>
</dbReference>
<keyword evidence="5 7" id="KW-1133">Transmembrane helix</keyword>
<dbReference type="PROSITE" id="PS50887">
    <property type="entry name" value="GGDEF"/>
    <property type="match status" value="1"/>
</dbReference>
<evidence type="ECO:0000313" key="12">
    <source>
        <dbReference type="EMBL" id="UZW73289.1"/>
    </source>
</evidence>
<dbReference type="InterPro" id="IPR013767">
    <property type="entry name" value="PAS_fold"/>
</dbReference>
<feature type="domain" description="PAC" evidence="9">
    <location>
        <begin position="421"/>
        <end position="473"/>
    </location>
</feature>
<dbReference type="Proteomes" id="UP001164472">
    <property type="component" value="Chromosome"/>
</dbReference>
<dbReference type="SMART" id="SM00052">
    <property type="entry name" value="EAL"/>
    <property type="match status" value="1"/>
</dbReference>
<dbReference type="PROSITE" id="PS50883">
    <property type="entry name" value="EAL"/>
    <property type="match status" value="1"/>
</dbReference>
<keyword evidence="4 7" id="KW-0812">Transmembrane</keyword>
<dbReference type="InterPro" id="IPR035919">
    <property type="entry name" value="EAL_sf"/>
</dbReference>
<sequence length="917" mass="102657">MVTGKLLEVSLNRWLLPFRDHPLRAVVILLAYLMLARLSVAITLPDSPITPIWLPSGFALAMMFIFGNRTLPVLFVAALTSAASDFLLNTQNLANGLILTTSFGLLNTLQPYLIYHFFNKVTNASYPFDRDRNLLAFLLGSILVIVATSSIFAVLFNFDQPDSSIDFALRVLVFTLADLSGILFLTPLILAHHQFRGLRYFSDKLLEWLAWFVALAMISYLAFYQGIQGIFLILPLTIWAATRFSQPGCTAAVSIILSLAFAALVYVAPINSSSQSVYDLVMLELLLAIIIAVTLYVSALLEERAKAASKLEDTVLQRTKQLQEINQELIDEVYVRKQAEKSFRRSSRRYKALIETAGSTIIVIDSQYKIKQWNSAAELLFGYSRDEVLGKNYIDCFVPTQHQDETAWKITKVIESGVGKENLESEAVSFDGATHAMLWNINRISQSDDELARVILIGQDITEIRTTQDQLHHLAHFDILTGAANRRLFEDRCNQALKQSLRHQHHIALINLDIDFFKRINDTLGHDAGDELLKVIAARLTACVRNEDTIARLGGDEFAVLLADVNGVEGAEIVARNILDAITTPIQLPGGELVITSSIGVSLSPNDGVQYAELLKNADMAMYQAKSAGRNNIQFYNPKMNEDILRQLSIEQELRHAISHNEFKLYYQPIIDIETGQIVALESLLRWQHPTKGLLSPHDFLKVAEQTGQLLAIGEWALQNACLQGKAVQAMSQTPVQITLNLSNRQYSHPQLVKTIERILMETRFNPSFLVLEIEENTITNKLEESVTTLKKLKQLGLTLTIDSFGTGISSLSHLKKLPIDTIKIDRTFIKGIPEDENDMIITETLINIAHKMNISTFATGVETRDQEAFLKINGCQYVQGYLYSNPLPSELLPQLFQEIRNGLCLSEGHPAILSQE</sequence>